<proteinExistence type="predicted"/>
<evidence type="ECO:0000313" key="1">
    <source>
        <dbReference type="EMBL" id="UQX09908.1"/>
    </source>
</evidence>
<sequence>MLRFGEGNLRVLDDAELLLGVSRHLGAYGVTAAHADLDALQWAGQVYEMAWRLRNSGLSSATRVAAIATEAAIGRRMLLRDVLPTL</sequence>
<gene>
    <name evidence="1" type="ORF">M5I08_16835</name>
</gene>
<protein>
    <submittedName>
        <fullName evidence="1">Uncharacterized protein</fullName>
    </submittedName>
</protein>
<keyword evidence="2" id="KW-1185">Reference proteome</keyword>
<reference evidence="1" key="1">
    <citation type="submission" date="2022-05" db="EMBL/GenBank/DDBJ databases">
        <title>A methanotrophic Mycobacterium dominates a cave microbial ecosystem.</title>
        <authorList>
            <person name="Van Spanning R.J.M."/>
            <person name="Guan Q."/>
            <person name="Melkonian C."/>
            <person name="Gallant J."/>
            <person name="Polerecky L."/>
            <person name="Flot J.-F."/>
            <person name="Brandt B.W."/>
            <person name="Braster M."/>
            <person name="Iturbe Espinoza P."/>
            <person name="Aerts J."/>
            <person name="Meima-Franke M."/>
            <person name="Piersma S.R."/>
            <person name="Bunduc C."/>
            <person name="Ummels R."/>
            <person name="Pain A."/>
            <person name="Fleming E.J."/>
            <person name="van der Wel N."/>
            <person name="Gherman V.D."/>
            <person name="Sarbu S.M."/>
            <person name="Bodelier P.L.E."/>
            <person name="Bitter W."/>
        </authorList>
    </citation>
    <scope>NUCLEOTIDE SEQUENCE</scope>
    <source>
        <strain evidence="1">Sulfur Cave</strain>
    </source>
</reference>
<dbReference type="RefSeq" id="WP_249762853.1">
    <property type="nucleotide sequence ID" value="NZ_CP097320.1"/>
</dbReference>
<organism evidence="1 2">
    <name type="scientific">Candidatus Mycobacterium methanotrophicum</name>
    <dbReference type="NCBI Taxonomy" id="2943498"/>
    <lineage>
        <taxon>Bacteria</taxon>
        <taxon>Bacillati</taxon>
        <taxon>Actinomycetota</taxon>
        <taxon>Actinomycetes</taxon>
        <taxon>Mycobacteriales</taxon>
        <taxon>Mycobacteriaceae</taxon>
        <taxon>Mycobacterium</taxon>
    </lineage>
</organism>
<dbReference type="Proteomes" id="UP001056610">
    <property type="component" value="Chromosome"/>
</dbReference>
<accession>A0ABY4QHT9</accession>
<dbReference type="EMBL" id="CP097320">
    <property type="protein sequence ID" value="UQX09908.1"/>
    <property type="molecule type" value="Genomic_DNA"/>
</dbReference>
<evidence type="ECO:0000313" key="2">
    <source>
        <dbReference type="Proteomes" id="UP001056610"/>
    </source>
</evidence>
<name>A0ABY4QHT9_9MYCO</name>